<dbReference type="EMBL" id="VIGI01000004">
    <property type="protein sequence ID" value="KAB8301612.1"/>
    <property type="molecule type" value="Genomic_DNA"/>
</dbReference>
<protein>
    <submittedName>
        <fullName evidence="1">Uncharacterized protein</fullName>
    </submittedName>
</protein>
<dbReference type="Proteomes" id="UP000326757">
    <property type="component" value="Unassembled WGS sequence"/>
</dbReference>
<evidence type="ECO:0000313" key="1">
    <source>
        <dbReference type="EMBL" id="KAB8301612.1"/>
    </source>
</evidence>
<keyword evidence="2" id="KW-1185">Reference proteome</keyword>
<gene>
    <name evidence="1" type="ORF">EYC80_003453</name>
</gene>
<sequence>MQKGQILIRFTQTRPGTGNIRGYHILTSYPEIITITIKNSDRNGSNHSSTYSRSIPFHLSFSYIIPDHVPAMLSQLLKHFC</sequence>
<organism evidence="1 2">
    <name type="scientific">Monilinia laxa</name>
    <name type="common">Brown rot fungus</name>
    <name type="synonym">Sclerotinia laxa</name>
    <dbReference type="NCBI Taxonomy" id="61186"/>
    <lineage>
        <taxon>Eukaryota</taxon>
        <taxon>Fungi</taxon>
        <taxon>Dikarya</taxon>
        <taxon>Ascomycota</taxon>
        <taxon>Pezizomycotina</taxon>
        <taxon>Leotiomycetes</taxon>
        <taxon>Helotiales</taxon>
        <taxon>Sclerotiniaceae</taxon>
        <taxon>Monilinia</taxon>
    </lineage>
</organism>
<proteinExistence type="predicted"/>
<reference evidence="1 2" key="1">
    <citation type="submission" date="2019-06" db="EMBL/GenBank/DDBJ databases">
        <title>Genome Sequence of the Brown Rot Fungal Pathogen Monilinia laxa.</title>
        <authorList>
            <person name="De Miccolis Angelini R.M."/>
            <person name="Landi L."/>
            <person name="Abate D."/>
            <person name="Pollastro S."/>
            <person name="Romanazzi G."/>
            <person name="Faretra F."/>
        </authorList>
    </citation>
    <scope>NUCLEOTIDE SEQUENCE [LARGE SCALE GENOMIC DNA]</scope>
    <source>
        <strain evidence="1 2">Mlax316</strain>
    </source>
</reference>
<accession>A0A5N6KF37</accession>
<evidence type="ECO:0000313" key="2">
    <source>
        <dbReference type="Proteomes" id="UP000326757"/>
    </source>
</evidence>
<name>A0A5N6KF37_MONLA</name>
<comment type="caution">
    <text evidence="1">The sequence shown here is derived from an EMBL/GenBank/DDBJ whole genome shotgun (WGS) entry which is preliminary data.</text>
</comment>
<dbReference type="AlphaFoldDB" id="A0A5N6KF37"/>